<dbReference type="EMBL" id="FWXS01000006">
    <property type="protein sequence ID" value="SMC72649.1"/>
    <property type="molecule type" value="Genomic_DNA"/>
</dbReference>
<dbReference type="STRING" id="1434700.SAMN06296427_106197"/>
<sequence length="163" mass="18675">MLIGLIFNSCGTLKFNKTKEFVKFNSSISELSGKYYGNSESTKRNNNHSINILKLFNLEGEADVINLSIDQDKVKLTYLQGADNKEVVLEGKMKNKFMEIYFKKNQTVIPLLYSQIEVDRIRIGKDKEGNLVIMNYAEHSGNILFMAAGHYDELPFIFKKSDM</sequence>
<organism evidence="1 2">
    <name type="scientific">Moheibacter sediminis</name>
    <dbReference type="NCBI Taxonomy" id="1434700"/>
    <lineage>
        <taxon>Bacteria</taxon>
        <taxon>Pseudomonadati</taxon>
        <taxon>Bacteroidota</taxon>
        <taxon>Flavobacteriia</taxon>
        <taxon>Flavobacteriales</taxon>
        <taxon>Weeksellaceae</taxon>
        <taxon>Moheibacter</taxon>
    </lineage>
</organism>
<evidence type="ECO:0000313" key="2">
    <source>
        <dbReference type="Proteomes" id="UP000192393"/>
    </source>
</evidence>
<dbReference type="AlphaFoldDB" id="A0A1W2BI66"/>
<dbReference type="Proteomes" id="UP000192393">
    <property type="component" value="Unassembled WGS sequence"/>
</dbReference>
<reference evidence="1 2" key="1">
    <citation type="submission" date="2017-04" db="EMBL/GenBank/DDBJ databases">
        <authorList>
            <person name="Afonso C.L."/>
            <person name="Miller P.J."/>
            <person name="Scott M.A."/>
            <person name="Spackman E."/>
            <person name="Goraichik I."/>
            <person name="Dimitrov K.M."/>
            <person name="Suarez D.L."/>
            <person name="Swayne D.E."/>
        </authorList>
    </citation>
    <scope>NUCLEOTIDE SEQUENCE [LARGE SCALE GENOMIC DNA]</scope>
    <source>
        <strain evidence="1 2">CGMCC 1.12708</strain>
    </source>
</reference>
<accession>A0A1W2BI66</accession>
<gene>
    <name evidence="1" type="ORF">SAMN06296427_106197</name>
</gene>
<evidence type="ECO:0000313" key="1">
    <source>
        <dbReference type="EMBL" id="SMC72649.1"/>
    </source>
</evidence>
<protein>
    <submittedName>
        <fullName evidence="1">Uncharacterized protein</fullName>
    </submittedName>
</protein>
<name>A0A1W2BI66_9FLAO</name>
<keyword evidence="2" id="KW-1185">Reference proteome</keyword>
<proteinExistence type="predicted"/>